<dbReference type="AlphaFoldDB" id="A0A0L0F8Y7"/>
<proteinExistence type="predicted"/>
<reference evidence="1 2" key="1">
    <citation type="submission" date="2011-02" db="EMBL/GenBank/DDBJ databases">
        <title>The Genome Sequence of Sphaeroforma arctica JP610.</title>
        <authorList>
            <consortium name="The Broad Institute Genome Sequencing Platform"/>
            <person name="Russ C."/>
            <person name="Cuomo C."/>
            <person name="Young S.K."/>
            <person name="Zeng Q."/>
            <person name="Gargeya S."/>
            <person name="Alvarado L."/>
            <person name="Berlin A."/>
            <person name="Chapman S.B."/>
            <person name="Chen Z."/>
            <person name="Freedman E."/>
            <person name="Gellesch M."/>
            <person name="Goldberg J."/>
            <person name="Griggs A."/>
            <person name="Gujja S."/>
            <person name="Heilman E."/>
            <person name="Heiman D."/>
            <person name="Howarth C."/>
            <person name="Mehta T."/>
            <person name="Neiman D."/>
            <person name="Pearson M."/>
            <person name="Roberts A."/>
            <person name="Saif S."/>
            <person name="Shea T."/>
            <person name="Shenoy N."/>
            <person name="Sisk P."/>
            <person name="Stolte C."/>
            <person name="Sykes S."/>
            <person name="White J."/>
            <person name="Yandava C."/>
            <person name="Burger G."/>
            <person name="Gray M.W."/>
            <person name="Holland P.W.H."/>
            <person name="King N."/>
            <person name="Lang F.B.F."/>
            <person name="Roger A.J."/>
            <person name="Ruiz-Trillo I."/>
            <person name="Haas B."/>
            <person name="Nusbaum C."/>
            <person name="Birren B."/>
        </authorList>
    </citation>
    <scope>NUCLEOTIDE SEQUENCE [LARGE SCALE GENOMIC DNA]</scope>
    <source>
        <strain evidence="1 2">JP610</strain>
    </source>
</reference>
<feature type="non-terminal residue" evidence="1">
    <location>
        <position position="1"/>
    </location>
</feature>
<gene>
    <name evidence="1" type="ORF">SARC_14417</name>
</gene>
<organism evidence="1 2">
    <name type="scientific">Sphaeroforma arctica JP610</name>
    <dbReference type="NCBI Taxonomy" id="667725"/>
    <lineage>
        <taxon>Eukaryota</taxon>
        <taxon>Ichthyosporea</taxon>
        <taxon>Ichthyophonida</taxon>
        <taxon>Sphaeroforma</taxon>
    </lineage>
</organism>
<name>A0A0L0F8Y7_9EUKA</name>
<protein>
    <submittedName>
        <fullName evidence="1">Uncharacterized protein</fullName>
    </submittedName>
</protein>
<sequence length="74" mass="7874">RSAQPVVPGDHRLPGHCAGADSTVWRLCVQLHPPALAPVGLVCTHRLPGVALEFSGVDRPGFVRGLQKQECRVG</sequence>
<dbReference type="Proteomes" id="UP000054560">
    <property type="component" value="Unassembled WGS sequence"/>
</dbReference>
<accession>A0A0L0F8Y7</accession>
<dbReference type="EMBL" id="KQ246192">
    <property type="protein sequence ID" value="KNC73021.1"/>
    <property type="molecule type" value="Genomic_DNA"/>
</dbReference>
<evidence type="ECO:0000313" key="2">
    <source>
        <dbReference type="Proteomes" id="UP000054560"/>
    </source>
</evidence>
<keyword evidence="2" id="KW-1185">Reference proteome</keyword>
<feature type="non-terminal residue" evidence="1">
    <location>
        <position position="74"/>
    </location>
</feature>
<evidence type="ECO:0000313" key="1">
    <source>
        <dbReference type="EMBL" id="KNC73021.1"/>
    </source>
</evidence>
<dbReference type="GeneID" id="25914921"/>
<dbReference type="RefSeq" id="XP_014146923.1">
    <property type="nucleotide sequence ID" value="XM_014291448.1"/>
</dbReference>